<sequence>MSSSRNSHLDAPSPSSSMSSEEAYLNLQMSVRAATLNASDMMEEWNKLNEHEIEKLSGDLEDIIEALQSLEGWARYREPIEHLQRILKEGRETLDETLHICKSYVEAMASEPGMRSARNS</sequence>
<feature type="region of interest" description="Disordered" evidence="1">
    <location>
        <begin position="1"/>
        <end position="22"/>
    </location>
</feature>
<dbReference type="EMBL" id="QVQW01000002">
    <property type="protein sequence ID" value="RKU49280.1"/>
    <property type="molecule type" value="Genomic_DNA"/>
</dbReference>
<protein>
    <submittedName>
        <fullName evidence="2">Uncharacterized protein</fullName>
    </submittedName>
</protein>
<dbReference type="Proteomes" id="UP000275385">
    <property type="component" value="Unassembled WGS sequence"/>
</dbReference>
<name>A0A420YN25_9PEZI</name>
<evidence type="ECO:0000313" key="2">
    <source>
        <dbReference type="EMBL" id="RKU49280.1"/>
    </source>
</evidence>
<reference evidence="2 3" key="1">
    <citation type="submission" date="2018-08" db="EMBL/GenBank/DDBJ databases">
        <title>Draft genome of the lignicolous fungus Coniochaeta pulveracea.</title>
        <authorList>
            <person name="Borstlap C.J."/>
            <person name="De Witt R.N."/>
            <person name="Botha A."/>
            <person name="Volschenk H."/>
        </authorList>
    </citation>
    <scope>NUCLEOTIDE SEQUENCE [LARGE SCALE GENOMIC DNA]</scope>
    <source>
        <strain evidence="2 3">CAB683</strain>
    </source>
</reference>
<evidence type="ECO:0000256" key="1">
    <source>
        <dbReference type="SAM" id="MobiDB-lite"/>
    </source>
</evidence>
<keyword evidence="3" id="KW-1185">Reference proteome</keyword>
<dbReference type="AlphaFoldDB" id="A0A420YN25"/>
<proteinExistence type="predicted"/>
<accession>A0A420YN25</accession>
<gene>
    <name evidence="2" type="ORF">DL546_009737</name>
</gene>
<evidence type="ECO:0000313" key="3">
    <source>
        <dbReference type="Proteomes" id="UP000275385"/>
    </source>
</evidence>
<organism evidence="2 3">
    <name type="scientific">Coniochaeta pulveracea</name>
    <dbReference type="NCBI Taxonomy" id="177199"/>
    <lineage>
        <taxon>Eukaryota</taxon>
        <taxon>Fungi</taxon>
        <taxon>Dikarya</taxon>
        <taxon>Ascomycota</taxon>
        <taxon>Pezizomycotina</taxon>
        <taxon>Sordariomycetes</taxon>
        <taxon>Sordariomycetidae</taxon>
        <taxon>Coniochaetales</taxon>
        <taxon>Coniochaetaceae</taxon>
        <taxon>Coniochaeta</taxon>
    </lineage>
</organism>
<comment type="caution">
    <text evidence="2">The sequence shown here is derived from an EMBL/GenBank/DDBJ whole genome shotgun (WGS) entry which is preliminary data.</text>
</comment>